<reference evidence="8 9" key="1">
    <citation type="submission" date="2019-04" db="EMBL/GenBank/DDBJ databases">
        <title>Friends and foes A comparative genomics study of 23 Aspergillus species from section Flavi.</title>
        <authorList>
            <consortium name="DOE Joint Genome Institute"/>
            <person name="Kjaerbolling I."/>
            <person name="Vesth T."/>
            <person name="Frisvad J.C."/>
            <person name="Nybo J.L."/>
            <person name="Theobald S."/>
            <person name="Kildgaard S."/>
            <person name="Isbrandt T."/>
            <person name="Kuo A."/>
            <person name="Sato A."/>
            <person name="Lyhne E.K."/>
            <person name="Kogle M.E."/>
            <person name="Wiebenga A."/>
            <person name="Kun R.S."/>
            <person name="Lubbers R.J."/>
            <person name="Makela M.R."/>
            <person name="Barry K."/>
            <person name="Chovatia M."/>
            <person name="Clum A."/>
            <person name="Daum C."/>
            <person name="Haridas S."/>
            <person name="He G."/>
            <person name="LaButti K."/>
            <person name="Lipzen A."/>
            <person name="Mondo S."/>
            <person name="Riley R."/>
            <person name="Salamov A."/>
            <person name="Simmons B.A."/>
            <person name="Magnuson J.K."/>
            <person name="Henrissat B."/>
            <person name="Mortensen U.H."/>
            <person name="Larsen T.O."/>
            <person name="Devries R.P."/>
            <person name="Grigoriev I.V."/>
            <person name="Machida M."/>
            <person name="Baker S.E."/>
            <person name="Andersen M.R."/>
        </authorList>
    </citation>
    <scope>NUCLEOTIDE SEQUENCE [LARGE SCALE GENOMIC DNA]</scope>
    <source>
        <strain evidence="8 9">IBT 18842</strain>
    </source>
</reference>
<dbReference type="Gene3D" id="3.90.180.10">
    <property type="entry name" value="Medium-chain alcohol dehydrogenases, catalytic domain"/>
    <property type="match status" value="1"/>
</dbReference>
<dbReference type="InterPro" id="IPR036291">
    <property type="entry name" value="NAD(P)-bd_dom_sf"/>
</dbReference>
<keyword evidence="3 6" id="KW-0479">Metal-binding</keyword>
<feature type="domain" description="Enoyl reductase (ER)" evidence="7">
    <location>
        <begin position="6"/>
        <end position="319"/>
    </location>
</feature>
<accession>A0A5N6TT01</accession>
<evidence type="ECO:0000256" key="4">
    <source>
        <dbReference type="ARBA" id="ARBA00022833"/>
    </source>
</evidence>
<dbReference type="GO" id="GO:0005737">
    <property type="term" value="C:cytoplasm"/>
    <property type="evidence" value="ECO:0007669"/>
    <property type="project" value="TreeGrafter"/>
</dbReference>
<dbReference type="SUPFAM" id="SSF50129">
    <property type="entry name" value="GroES-like"/>
    <property type="match status" value="1"/>
</dbReference>
<dbReference type="SMART" id="SM00829">
    <property type="entry name" value="PKS_ER"/>
    <property type="match status" value="1"/>
</dbReference>
<comment type="similarity">
    <text evidence="2 6">Belongs to the zinc-containing alcohol dehydrogenase family.</text>
</comment>
<dbReference type="EMBL" id="ML742121">
    <property type="protein sequence ID" value="KAE8149482.1"/>
    <property type="molecule type" value="Genomic_DNA"/>
</dbReference>
<dbReference type="GO" id="GO:0004022">
    <property type="term" value="F:alcohol dehydrogenase (NAD+) activity"/>
    <property type="evidence" value="ECO:0007669"/>
    <property type="project" value="TreeGrafter"/>
</dbReference>
<keyword evidence="9" id="KW-1185">Reference proteome</keyword>
<dbReference type="GO" id="GO:0008270">
    <property type="term" value="F:zinc ion binding"/>
    <property type="evidence" value="ECO:0007669"/>
    <property type="project" value="InterPro"/>
</dbReference>
<dbReference type="PANTHER" id="PTHR42940">
    <property type="entry name" value="ALCOHOL DEHYDROGENASE 1-RELATED"/>
    <property type="match status" value="1"/>
</dbReference>
<name>A0A5N6TT01_ASPAV</name>
<gene>
    <name evidence="8" type="ORF">BDV25DRAFT_125722</name>
</gene>
<sequence>MKAFEFQDIYTPLQERDLPRPQPREGQVLIEVKAAGLCHSDCLILRDETYSMIAQHPIILGHEVAGTIIELGPRVSGFQIGENIVSALISHPISNADLATAIGLGYNGGYAEFAIVYTENIVRIPLGVTFAQAAVAADSISTAYHALITEARVNDTSTVCIIGLGGLGVAGIQVVNALTRAKVYGIDINTRKFDAAHRLGAVQCATNLEELGHIWFDAIVDFAGAEGIAAAAASAVKAGGRVVLVGIGATEITLDPRSLVFKNVAVQGSIGASKSELEQVLQCIADGRLIPVLEEVPFADIPRGLERLEKGGVTGRLYVDPSKTA</sequence>
<dbReference type="InterPro" id="IPR020843">
    <property type="entry name" value="ER"/>
</dbReference>
<dbReference type="OrthoDB" id="1879366at2759"/>
<dbReference type="CDD" id="cd08254">
    <property type="entry name" value="hydroxyacyl_CoA_DH"/>
    <property type="match status" value="1"/>
</dbReference>
<dbReference type="InterPro" id="IPR002328">
    <property type="entry name" value="ADH_Zn_CS"/>
</dbReference>
<keyword evidence="4 6" id="KW-0862">Zinc</keyword>
<dbReference type="AlphaFoldDB" id="A0A5N6TT01"/>
<dbReference type="PANTHER" id="PTHR42940:SF8">
    <property type="entry name" value="VACUOLAR PROTEIN SORTING-ASSOCIATED PROTEIN 11"/>
    <property type="match status" value="1"/>
</dbReference>
<organism evidence="8 9">
    <name type="scientific">Aspergillus avenaceus</name>
    <dbReference type="NCBI Taxonomy" id="36643"/>
    <lineage>
        <taxon>Eukaryota</taxon>
        <taxon>Fungi</taxon>
        <taxon>Dikarya</taxon>
        <taxon>Ascomycota</taxon>
        <taxon>Pezizomycotina</taxon>
        <taxon>Eurotiomycetes</taxon>
        <taxon>Eurotiomycetidae</taxon>
        <taxon>Eurotiales</taxon>
        <taxon>Aspergillaceae</taxon>
        <taxon>Aspergillus</taxon>
        <taxon>Aspergillus subgen. Circumdati</taxon>
    </lineage>
</organism>
<evidence type="ECO:0000313" key="8">
    <source>
        <dbReference type="EMBL" id="KAE8149482.1"/>
    </source>
</evidence>
<dbReference type="SUPFAM" id="SSF51735">
    <property type="entry name" value="NAD(P)-binding Rossmann-fold domains"/>
    <property type="match status" value="1"/>
</dbReference>
<evidence type="ECO:0000256" key="6">
    <source>
        <dbReference type="RuleBase" id="RU361277"/>
    </source>
</evidence>
<protein>
    <submittedName>
        <fullName evidence="8">Chaperonin 10-like protein</fullName>
    </submittedName>
</protein>
<evidence type="ECO:0000313" key="9">
    <source>
        <dbReference type="Proteomes" id="UP000325780"/>
    </source>
</evidence>
<comment type="cofactor">
    <cofactor evidence="1 6">
        <name>Zn(2+)</name>
        <dbReference type="ChEBI" id="CHEBI:29105"/>
    </cofactor>
</comment>
<evidence type="ECO:0000259" key="7">
    <source>
        <dbReference type="SMART" id="SM00829"/>
    </source>
</evidence>
<dbReference type="Pfam" id="PF08240">
    <property type="entry name" value="ADH_N"/>
    <property type="match status" value="1"/>
</dbReference>
<dbReference type="Proteomes" id="UP000325780">
    <property type="component" value="Unassembled WGS sequence"/>
</dbReference>
<dbReference type="InterPro" id="IPR011032">
    <property type="entry name" value="GroES-like_sf"/>
</dbReference>
<proteinExistence type="inferred from homology"/>
<evidence type="ECO:0000256" key="1">
    <source>
        <dbReference type="ARBA" id="ARBA00001947"/>
    </source>
</evidence>
<evidence type="ECO:0000256" key="2">
    <source>
        <dbReference type="ARBA" id="ARBA00008072"/>
    </source>
</evidence>
<dbReference type="InterPro" id="IPR013149">
    <property type="entry name" value="ADH-like_C"/>
</dbReference>
<keyword evidence="5" id="KW-0560">Oxidoreductase</keyword>
<evidence type="ECO:0000256" key="3">
    <source>
        <dbReference type="ARBA" id="ARBA00022723"/>
    </source>
</evidence>
<evidence type="ECO:0000256" key="5">
    <source>
        <dbReference type="ARBA" id="ARBA00023002"/>
    </source>
</evidence>
<dbReference type="Pfam" id="PF00107">
    <property type="entry name" value="ADH_zinc_N"/>
    <property type="match status" value="1"/>
</dbReference>
<dbReference type="InterPro" id="IPR013154">
    <property type="entry name" value="ADH-like_N"/>
</dbReference>
<dbReference type="PROSITE" id="PS00059">
    <property type="entry name" value="ADH_ZINC"/>
    <property type="match status" value="1"/>
</dbReference>